<dbReference type="Gene3D" id="2.60.200.40">
    <property type="match status" value="1"/>
</dbReference>
<evidence type="ECO:0000259" key="1">
    <source>
        <dbReference type="PROSITE" id="PS50146"/>
    </source>
</evidence>
<dbReference type="InterPro" id="IPR017438">
    <property type="entry name" value="ATP-NAD_kinase_N"/>
</dbReference>
<dbReference type="InterPro" id="IPR001206">
    <property type="entry name" value="Diacylglycerol_kinase_cat_dom"/>
</dbReference>
<dbReference type="Gene3D" id="3.40.50.10330">
    <property type="entry name" value="Probable inorganic polyphosphate/atp-NAD kinase, domain 1"/>
    <property type="match status" value="1"/>
</dbReference>
<dbReference type="Pfam" id="PF00781">
    <property type="entry name" value="DAGK_cat"/>
    <property type="match status" value="1"/>
</dbReference>
<protein>
    <submittedName>
        <fullName evidence="2">Diacylglycerol kinase, catalytic region</fullName>
    </submittedName>
</protein>
<organism evidence="2 3">
    <name type="scientific">candidate division CPR2 bacterium GW2011_GWC1_41_48</name>
    <dbReference type="NCBI Taxonomy" id="1618344"/>
    <lineage>
        <taxon>Bacteria</taxon>
        <taxon>Bacteria division CPR2</taxon>
    </lineage>
</organism>
<dbReference type="Proteomes" id="UP000033869">
    <property type="component" value="Unassembled WGS sequence"/>
</dbReference>
<dbReference type="PATRIC" id="fig|1618344.3.peg.344"/>
<dbReference type="GO" id="GO:0004143">
    <property type="term" value="F:ATP-dependent diacylglycerol kinase activity"/>
    <property type="evidence" value="ECO:0007669"/>
    <property type="project" value="TreeGrafter"/>
</dbReference>
<dbReference type="PANTHER" id="PTHR12358">
    <property type="entry name" value="SPHINGOSINE KINASE"/>
    <property type="match status" value="1"/>
</dbReference>
<sequence length="286" mass="30932">MYYYIINPAAGNGKINKIQDKLKGILSEFGIAGEFVKSTGPGDIPKLTEIGVKKGYNTIVAIGGDGTVNEVLNNLNSESIAFGIVPVGKNNLLADSLGIAGWENACQILAARKTIKINIGKVVTSETTRYFINNVSLGLEASIRKDFPVSPKKATEKIKNRAFILKQISSYKSRPIKFSIDNNLSGEAQALNIKIANASLFGKSPSFRISFGENIARKEKVDFLKTADIKSLVRNKENTILYGDNLIIKTSGLPVSADDQFIGTSPIEVKIADRKARIIVGTVKAP</sequence>
<gene>
    <name evidence="2" type="ORF">UU65_C0002G0017</name>
</gene>
<reference evidence="2 3" key="1">
    <citation type="journal article" date="2015" name="Nature">
        <title>rRNA introns, odd ribosomes, and small enigmatic genomes across a large radiation of phyla.</title>
        <authorList>
            <person name="Brown C.T."/>
            <person name="Hug L.A."/>
            <person name="Thomas B.C."/>
            <person name="Sharon I."/>
            <person name="Castelle C.J."/>
            <person name="Singh A."/>
            <person name="Wilkins M.J."/>
            <person name="Williams K.H."/>
            <person name="Banfield J.F."/>
        </authorList>
    </citation>
    <scope>NUCLEOTIDE SEQUENCE [LARGE SCALE GENOMIC DNA]</scope>
</reference>
<dbReference type="SMART" id="SM00046">
    <property type="entry name" value="DAGKc"/>
    <property type="match status" value="1"/>
</dbReference>
<dbReference type="InterPro" id="IPR016064">
    <property type="entry name" value="NAD/diacylglycerol_kinase_sf"/>
</dbReference>
<dbReference type="GO" id="GO:0005886">
    <property type="term" value="C:plasma membrane"/>
    <property type="evidence" value="ECO:0007669"/>
    <property type="project" value="TreeGrafter"/>
</dbReference>
<dbReference type="SUPFAM" id="SSF111331">
    <property type="entry name" value="NAD kinase/diacylglycerol kinase-like"/>
    <property type="match status" value="1"/>
</dbReference>
<dbReference type="AlphaFoldDB" id="A0A0G0W8C6"/>
<proteinExistence type="predicted"/>
<feature type="domain" description="DAGKc" evidence="1">
    <location>
        <begin position="1"/>
        <end position="127"/>
    </location>
</feature>
<evidence type="ECO:0000313" key="2">
    <source>
        <dbReference type="EMBL" id="KKS09239.1"/>
    </source>
</evidence>
<dbReference type="InterPro" id="IPR050187">
    <property type="entry name" value="Lipid_Phosphate_FormReg"/>
</dbReference>
<evidence type="ECO:0000313" key="3">
    <source>
        <dbReference type="Proteomes" id="UP000033869"/>
    </source>
</evidence>
<keyword evidence="2" id="KW-0418">Kinase</keyword>
<dbReference type="EMBL" id="LCBL01000002">
    <property type="protein sequence ID" value="KKS09239.1"/>
    <property type="molecule type" value="Genomic_DNA"/>
</dbReference>
<comment type="caution">
    <text evidence="2">The sequence shown here is derived from an EMBL/GenBank/DDBJ whole genome shotgun (WGS) entry which is preliminary data.</text>
</comment>
<keyword evidence="2" id="KW-0808">Transferase</keyword>
<accession>A0A0G0W8C6</accession>
<dbReference type="PROSITE" id="PS50146">
    <property type="entry name" value="DAGK"/>
    <property type="match status" value="1"/>
</dbReference>
<dbReference type="PANTHER" id="PTHR12358:SF106">
    <property type="entry name" value="LIPID KINASE YEGS"/>
    <property type="match status" value="1"/>
</dbReference>
<name>A0A0G0W8C6_UNCC2</name>